<feature type="compositionally biased region" description="Polar residues" evidence="1">
    <location>
        <begin position="1"/>
        <end position="14"/>
    </location>
</feature>
<evidence type="ECO:0000313" key="3">
    <source>
        <dbReference type="Proteomes" id="UP000076744"/>
    </source>
</evidence>
<organism evidence="2 3">
    <name type="scientific">Cordyceps fumosorosea (strain ARSEF 2679)</name>
    <name type="common">Isaria fumosorosea</name>
    <dbReference type="NCBI Taxonomy" id="1081104"/>
    <lineage>
        <taxon>Eukaryota</taxon>
        <taxon>Fungi</taxon>
        <taxon>Dikarya</taxon>
        <taxon>Ascomycota</taxon>
        <taxon>Pezizomycotina</taxon>
        <taxon>Sordariomycetes</taxon>
        <taxon>Hypocreomycetidae</taxon>
        <taxon>Hypocreales</taxon>
        <taxon>Cordycipitaceae</taxon>
        <taxon>Cordyceps</taxon>
    </lineage>
</organism>
<dbReference type="STRING" id="1081104.A0A167WKB8"/>
<reference evidence="2 3" key="1">
    <citation type="journal article" date="2016" name="Genome Biol. Evol.">
        <title>Divergent and convergent evolution of fungal pathogenicity.</title>
        <authorList>
            <person name="Shang Y."/>
            <person name="Xiao G."/>
            <person name="Zheng P."/>
            <person name="Cen K."/>
            <person name="Zhan S."/>
            <person name="Wang C."/>
        </authorList>
    </citation>
    <scope>NUCLEOTIDE SEQUENCE [LARGE SCALE GENOMIC DNA]</scope>
    <source>
        <strain evidence="2 3">ARSEF 2679</strain>
    </source>
</reference>
<feature type="compositionally biased region" description="Polar residues" evidence="1">
    <location>
        <begin position="172"/>
        <end position="186"/>
    </location>
</feature>
<feature type="region of interest" description="Disordered" evidence="1">
    <location>
        <begin position="290"/>
        <end position="327"/>
    </location>
</feature>
<feature type="compositionally biased region" description="Polar residues" evidence="1">
    <location>
        <begin position="344"/>
        <end position="362"/>
    </location>
</feature>
<feature type="region of interest" description="Disordered" evidence="1">
    <location>
        <begin position="171"/>
        <end position="197"/>
    </location>
</feature>
<comment type="caution">
    <text evidence="2">The sequence shown here is derived from an EMBL/GenBank/DDBJ whole genome shotgun (WGS) entry which is preliminary data.</text>
</comment>
<feature type="region of interest" description="Disordered" evidence="1">
    <location>
        <begin position="344"/>
        <end position="364"/>
    </location>
</feature>
<name>A0A167WKB8_CORFA</name>
<dbReference type="Proteomes" id="UP000076744">
    <property type="component" value="Unassembled WGS sequence"/>
</dbReference>
<feature type="compositionally biased region" description="Polar residues" evidence="1">
    <location>
        <begin position="317"/>
        <end position="327"/>
    </location>
</feature>
<dbReference type="RefSeq" id="XP_018704548.1">
    <property type="nucleotide sequence ID" value="XM_018848214.1"/>
</dbReference>
<protein>
    <submittedName>
        <fullName evidence="2">Uncharacterized protein</fullName>
    </submittedName>
</protein>
<dbReference type="EMBL" id="AZHB01000010">
    <property type="protein sequence ID" value="OAA63899.1"/>
    <property type="molecule type" value="Genomic_DNA"/>
</dbReference>
<proteinExistence type="predicted"/>
<keyword evidence="3" id="KW-1185">Reference proteome</keyword>
<dbReference type="GeneID" id="30020900"/>
<accession>A0A167WKB8</accession>
<feature type="region of interest" description="Disordered" evidence="1">
    <location>
        <begin position="1"/>
        <end position="23"/>
    </location>
</feature>
<sequence>MQKQQNQEASSHEGTSADAFGGSIAQSTSRINSAIHDGPSSELTQSASCYNYNEAVLQDDCDTDTVRFSSATNSGITSPAGHLFRTQSPYRRALRKSMRVQDRSSSIKPVNLRYLSSLSALSLPTRRSSPDGSERDVRLSSAESIYSNLSDSLQKDKNPESAYDLSEFDTIVSRSPQPQERATTTADGLESSHQRQVSTASSVEWKTWLSAKVSKLEDCGQASRVLSEEHTWNPWSTLGHVRENAEIEPNSNQSDTSAAENGSIHTSGVATADIPVPPLTQSIVIEDGSTHHSHPLLTHDENAPPEYQNKKTENMESKTQANIRSVSSLPNVRAIEAYETTCKMSVTPQKQQSSPSALTESPSRTKKAYFNSGAASSLKSSPGLSAAVRRQFGTVAMGSPRRRSIRGGEDVVQSKTVREAAPFDDCRFRRGLDAQAMGSKRMVELFLNSRKTKRVPDAVTSDWAAAFI</sequence>
<evidence type="ECO:0000313" key="2">
    <source>
        <dbReference type="EMBL" id="OAA63899.1"/>
    </source>
</evidence>
<dbReference type="AlphaFoldDB" id="A0A167WKB8"/>
<evidence type="ECO:0000256" key="1">
    <source>
        <dbReference type="SAM" id="MobiDB-lite"/>
    </source>
</evidence>
<dbReference type="OrthoDB" id="206201at2759"/>
<gene>
    <name evidence="2" type="ORF">ISF_04608</name>
</gene>
<feature type="compositionally biased region" description="Basic and acidic residues" evidence="1">
    <location>
        <begin position="297"/>
        <end position="316"/>
    </location>
</feature>